<name>X0XR18_9ZZZZ</name>
<dbReference type="EMBL" id="BARS01059494">
    <property type="protein sequence ID" value="GAG45700.1"/>
    <property type="molecule type" value="Genomic_DNA"/>
</dbReference>
<evidence type="ECO:0000256" key="1">
    <source>
        <dbReference type="SAM" id="Coils"/>
    </source>
</evidence>
<reference evidence="2" key="1">
    <citation type="journal article" date="2014" name="Front. Microbiol.">
        <title>High frequency of phylogenetically diverse reductive dehalogenase-homologous genes in deep subseafloor sedimentary metagenomes.</title>
        <authorList>
            <person name="Kawai M."/>
            <person name="Futagami T."/>
            <person name="Toyoda A."/>
            <person name="Takaki Y."/>
            <person name="Nishi S."/>
            <person name="Hori S."/>
            <person name="Arai W."/>
            <person name="Tsubouchi T."/>
            <person name="Morono Y."/>
            <person name="Uchiyama I."/>
            <person name="Ito T."/>
            <person name="Fujiyama A."/>
            <person name="Inagaki F."/>
            <person name="Takami H."/>
        </authorList>
    </citation>
    <scope>NUCLEOTIDE SEQUENCE</scope>
    <source>
        <strain evidence="2">Expedition CK06-06</strain>
    </source>
</reference>
<feature type="non-terminal residue" evidence="2">
    <location>
        <position position="1"/>
    </location>
</feature>
<gene>
    <name evidence="2" type="ORF">S01H1_86132</name>
</gene>
<feature type="coiled-coil region" evidence="1">
    <location>
        <begin position="4"/>
        <end position="38"/>
    </location>
</feature>
<sequence length="43" mass="5070">NDQIAKKKEAQISLKSLVDELQQEFDRLDKEIEDIPQEEDLAR</sequence>
<accession>X0XR18</accession>
<dbReference type="AlphaFoldDB" id="X0XR18"/>
<feature type="non-terminal residue" evidence="2">
    <location>
        <position position="43"/>
    </location>
</feature>
<protein>
    <submittedName>
        <fullName evidence="2">Uncharacterized protein</fullName>
    </submittedName>
</protein>
<organism evidence="2">
    <name type="scientific">marine sediment metagenome</name>
    <dbReference type="NCBI Taxonomy" id="412755"/>
    <lineage>
        <taxon>unclassified sequences</taxon>
        <taxon>metagenomes</taxon>
        <taxon>ecological metagenomes</taxon>
    </lineage>
</organism>
<proteinExistence type="predicted"/>
<evidence type="ECO:0000313" key="2">
    <source>
        <dbReference type="EMBL" id="GAG45700.1"/>
    </source>
</evidence>
<comment type="caution">
    <text evidence="2">The sequence shown here is derived from an EMBL/GenBank/DDBJ whole genome shotgun (WGS) entry which is preliminary data.</text>
</comment>
<keyword evidence="1" id="KW-0175">Coiled coil</keyword>